<feature type="compositionally biased region" description="Polar residues" evidence="1">
    <location>
        <begin position="105"/>
        <end position="122"/>
    </location>
</feature>
<accession>A0AAV4SX08</accession>
<name>A0AAV4SX08_9ARAC</name>
<dbReference type="Proteomes" id="UP001054837">
    <property type="component" value="Unassembled WGS sequence"/>
</dbReference>
<reference evidence="2 3" key="1">
    <citation type="submission" date="2021-06" db="EMBL/GenBank/DDBJ databases">
        <title>Caerostris darwini draft genome.</title>
        <authorList>
            <person name="Kono N."/>
            <person name="Arakawa K."/>
        </authorList>
    </citation>
    <scope>NUCLEOTIDE SEQUENCE [LARGE SCALE GENOMIC DNA]</scope>
</reference>
<feature type="region of interest" description="Disordered" evidence="1">
    <location>
        <begin position="1345"/>
        <end position="1395"/>
    </location>
</feature>
<gene>
    <name evidence="2" type="primary">AVEN_211358_1</name>
    <name evidence="2" type="ORF">CDAR_306392</name>
</gene>
<proteinExistence type="predicted"/>
<evidence type="ECO:0000313" key="2">
    <source>
        <dbReference type="EMBL" id="GIY37022.1"/>
    </source>
</evidence>
<feature type="region of interest" description="Disordered" evidence="1">
    <location>
        <begin position="414"/>
        <end position="437"/>
    </location>
</feature>
<feature type="region of interest" description="Disordered" evidence="1">
    <location>
        <begin position="102"/>
        <end position="126"/>
    </location>
</feature>
<feature type="compositionally biased region" description="Pro residues" evidence="1">
    <location>
        <begin position="1364"/>
        <end position="1387"/>
    </location>
</feature>
<keyword evidence="3" id="KW-1185">Reference proteome</keyword>
<evidence type="ECO:0000313" key="3">
    <source>
        <dbReference type="Proteomes" id="UP001054837"/>
    </source>
</evidence>
<feature type="compositionally biased region" description="Low complexity" evidence="1">
    <location>
        <begin position="1351"/>
        <end position="1363"/>
    </location>
</feature>
<feature type="region of interest" description="Disordered" evidence="1">
    <location>
        <begin position="1"/>
        <end position="30"/>
    </location>
</feature>
<dbReference type="EMBL" id="BPLQ01008396">
    <property type="protein sequence ID" value="GIY37022.1"/>
    <property type="molecule type" value="Genomic_DNA"/>
</dbReference>
<comment type="caution">
    <text evidence="2">The sequence shown here is derived from an EMBL/GenBank/DDBJ whole genome shotgun (WGS) entry which is preliminary data.</text>
</comment>
<organism evidence="2 3">
    <name type="scientific">Caerostris darwini</name>
    <dbReference type="NCBI Taxonomy" id="1538125"/>
    <lineage>
        <taxon>Eukaryota</taxon>
        <taxon>Metazoa</taxon>
        <taxon>Ecdysozoa</taxon>
        <taxon>Arthropoda</taxon>
        <taxon>Chelicerata</taxon>
        <taxon>Arachnida</taxon>
        <taxon>Araneae</taxon>
        <taxon>Araneomorphae</taxon>
        <taxon>Entelegynae</taxon>
        <taxon>Araneoidea</taxon>
        <taxon>Araneidae</taxon>
        <taxon>Caerostris</taxon>
    </lineage>
</organism>
<evidence type="ECO:0000256" key="1">
    <source>
        <dbReference type="SAM" id="MobiDB-lite"/>
    </source>
</evidence>
<sequence length="1395" mass="154213">MNRFPGNLPSSNLSSNEDHHQTPIPSAQEPLNYYENEFYARNPRYRPFRGRIPARFANPLSTDNGQFSSNKNHCQQLPPQERYIRDDLPFVREKCLKASPKTLIPNPTETNVQNYSSPNLNHPTVDETEMNIYSPTNLMKSQFSPTYNSDIGYNRSDDFAHLPDRYEHMQTEYVKFENELIVSKSHSNMNEITSSQVYSNNVKHSKPTSILAESGTQKVMFDKYNSNMFFPHGDSVPKIRSKVDSKTKNLFEIYEQIRVIRAEQKKIGELLNVSAIQSNSIESSPDILPNSSLFNQSNEKFESIASDIVSSLKNGTPETQNICKTTDKSDFYSSNPNTNLNIIEDELKKNILVTSEPVPLIPGLEVHDIFKTHLSGKKKIKNLKDNFISKEKADKIVTDCYSESHDKKNEVFKLNIRGPKSPPEPSARNPNSPVDRLIEPTIRKLKSSAEEKNIKKLLETSKNCSLSRSINSPSEWSKSDSIPFLSGSFDESVPSPIDVNSTDISPQQPLSQRCASAISSQKTSYRGKQEPESVLEHAIATLESNEPISAVVGLDYIIEYKNDLRMGGKFPFRCTLCISQIPKASILDHIFGLSHRLRYLRTKDDFTYDQIRQADQDNDKDELINEAVEKLEQECGRGHVIVSLDSSLKGGVRKSSFGNIYKAHLEHESIEFECSRKTIKNTTADAKNRDNIFTETSASKLQKNTIVNFESSSQSNLDSKKNSNNTFTNLFEQVKYHENSYQNKGLFGAPSDPKQNISHAEIEKHNYVGSLLSEKSYKNSNENTSVKRLLSDTVLDKSVKKQYLEVECIDISEDSIPNEDIVPVQIISKATQTDEADVFIPSLLDQLSDFKIQSEMEADVCFQAVDVLLKLLLNNEIKDTNPMNYENALIFQHKSEELHKILDILSDLAAEKGLSSTFHCTKENLSTSSIPLKDKSKYFPSNVELDSVARKTCAKNSKRDTCNPNINVLDNSGNFPIHHAITEGGIRVQKLSENKSSVPSIPNRDSDIRRTVHSDPRLRTTAMNMSVSSASPMRQPPPLSLPISRAFNKIRGGVMWDPSYESDLADLPQRGYNAPPVYQPCSPIYRPLSIPMVSVISIPLVTRPLVIRPQLLDDKNVAPKKTASVTSLRSANSNASTSKLNISCVTRSSSSLDAFNVSTSLLSPSTSTRNAQLSSTAKTNSATLFSPNILKEAAAPALSISISNTVQEAALPQSSAKLISALSLTPNTSSVVLAPPASFSISSANSKSSLPLNISSSTQISSSISAPLLSPSISKPILVPLPPPPLPPSLLSQIPPPPLPISIPNSALISPPFPISPLLPGVSNQIQEFQPPLLPLNVSNPMFASSLIGESPDSQPLSPNNSSPVPPPPLPPNSSVPSPPPPEPSEPFSPSTGKY</sequence>
<protein>
    <submittedName>
        <fullName evidence="2">Uncharacterized protein</fullName>
    </submittedName>
</protein>